<dbReference type="FunFam" id="3.40.605.10:FF:000007">
    <property type="entry name" value="NAD/NADP-dependent betaine aldehyde dehydrogenase"/>
    <property type="match status" value="1"/>
</dbReference>
<dbReference type="Proteomes" id="UP000835052">
    <property type="component" value="Unassembled WGS sequence"/>
</dbReference>
<dbReference type="InterPro" id="IPR038765">
    <property type="entry name" value="Papain-like_cys_pep_sf"/>
</dbReference>
<dbReference type="InterPro" id="IPR015590">
    <property type="entry name" value="Aldehyde_DH_dom"/>
</dbReference>
<dbReference type="Pfam" id="PF05708">
    <property type="entry name" value="Peptidase_C92"/>
    <property type="match status" value="1"/>
</dbReference>
<name>A0A8S1HW93_9PELO</name>
<evidence type="ECO:0000313" key="4">
    <source>
        <dbReference type="EMBL" id="CAD6199348.1"/>
    </source>
</evidence>
<organism evidence="4 5">
    <name type="scientific">Caenorhabditis auriculariae</name>
    <dbReference type="NCBI Taxonomy" id="2777116"/>
    <lineage>
        <taxon>Eukaryota</taxon>
        <taxon>Metazoa</taxon>
        <taxon>Ecdysozoa</taxon>
        <taxon>Nematoda</taxon>
        <taxon>Chromadorea</taxon>
        <taxon>Rhabditida</taxon>
        <taxon>Rhabditina</taxon>
        <taxon>Rhabditomorpha</taxon>
        <taxon>Rhabditoidea</taxon>
        <taxon>Rhabditidae</taxon>
        <taxon>Peloderinae</taxon>
        <taxon>Caenorhabditis</taxon>
    </lineage>
</organism>
<sequence>MEFAEPGDLVFFEKRVSKEFVDAVAASGNSNLVHVGIISSRGTLVHATPDGVLEQKLEETAEETENAVLEVVRVDLDRKEKMLAEEIARSKVGLPYNDVFSANCKNSKNEEAYYCSQIVTEAYQHADMRWPSHQLNFQNEDGSFIEYWVQYYKERGVQIPQGDPGSHPAQLRKSPLLQSVMTFAKKPFGAFLGDGILEFGHWVNGKPSNFASSHTFPVIEPRSGKTLATWNAATPEQVKNVVDIAKKAQTGWGKTTWLERSEVLRKTAELLRSNCEEIAKWECLDNGKPIYEARADVLSCVDTFIFYSGVAHGLLGHHIPLDGPRFAYTKRLPMGVVACIGAWNYPIQTCTWKTAPALACGNAVVYKPSPLCPVSALILGQILKSAGLPDGVFSVVQGDADVARALIENENVSKVSFTGSIPTGKKIMQACAGRNIKPVTMELGGKSSLIIFEDADIDSAVACAMMANFFSQGQVCSNASKVLVHKSVLEEFSKRLLEKTKNLKVGDPMDESTRVGAHVSAAHRDKVESYIQGAISQKARVLYGGERVKVPGLEDGFYLSPCILTDIRKDMTVYNEEIFGSVLLLIPFETEEEALEMANDTKMGLAAGFVTRDLSRAHRVADCLHAGNVYVNTFNDVSSLVPFGGFGESGFGRENGLAVLEHYTQLKSVFVNPSTCENPF</sequence>
<dbReference type="CDD" id="cd07090">
    <property type="entry name" value="ALDH_F9_TMBADH"/>
    <property type="match status" value="1"/>
</dbReference>
<evidence type="ECO:0000256" key="2">
    <source>
        <dbReference type="ARBA" id="ARBA00023002"/>
    </source>
</evidence>
<comment type="similarity">
    <text evidence="1">Belongs to the aldehyde dehydrogenase family.</text>
</comment>
<dbReference type="InterPro" id="IPR024453">
    <property type="entry name" value="Peptidase_C92"/>
</dbReference>
<dbReference type="PROSITE" id="PS00070">
    <property type="entry name" value="ALDEHYDE_DEHYDR_CYS"/>
    <property type="match status" value="1"/>
</dbReference>
<dbReference type="OrthoDB" id="310895at2759"/>
<feature type="domain" description="Aldehyde dehydrogenase" evidence="3">
    <location>
        <begin position="213"/>
        <end position="669"/>
    </location>
</feature>
<keyword evidence="5" id="KW-1185">Reference proteome</keyword>
<dbReference type="SUPFAM" id="SSF54001">
    <property type="entry name" value="Cysteine proteinases"/>
    <property type="match status" value="1"/>
</dbReference>
<dbReference type="Gene3D" id="3.90.1720.10">
    <property type="entry name" value="endopeptidase domain like (from Nostoc punctiforme)"/>
    <property type="match status" value="1"/>
</dbReference>
<gene>
    <name evidence="4" type="ORF">CAUJ_LOCUS15251</name>
</gene>
<evidence type="ECO:0000259" key="3">
    <source>
        <dbReference type="Pfam" id="PF00171"/>
    </source>
</evidence>
<dbReference type="FunFam" id="3.40.309.10:FF:000012">
    <property type="entry name" value="Betaine aldehyde dehydrogenase"/>
    <property type="match status" value="1"/>
</dbReference>
<reference evidence="4" key="1">
    <citation type="submission" date="2020-10" db="EMBL/GenBank/DDBJ databases">
        <authorList>
            <person name="Kikuchi T."/>
        </authorList>
    </citation>
    <scope>NUCLEOTIDE SEQUENCE</scope>
    <source>
        <strain evidence="4">NKZ352</strain>
    </source>
</reference>
<proteinExistence type="inferred from homology"/>
<comment type="caution">
    <text evidence="4">The sequence shown here is derived from an EMBL/GenBank/DDBJ whole genome shotgun (WGS) entry which is preliminary data.</text>
</comment>
<dbReference type="EMBL" id="CAJGYM010000169">
    <property type="protein sequence ID" value="CAD6199348.1"/>
    <property type="molecule type" value="Genomic_DNA"/>
</dbReference>
<evidence type="ECO:0000256" key="1">
    <source>
        <dbReference type="ARBA" id="ARBA00009986"/>
    </source>
</evidence>
<dbReference type="GO" id="GO:0016620">
    <property type="term" value="F:oxidoreductase activity, acting on the aldehyde or oxo group of donors, NAD or NADP as acceptor"/>
    <property type="evidence" value="ECO:0007669"/>
    <property type="project" value="InterPro"/>
</dbReference>
<dbReference type="InterPro" id="IPR016161">
    <property type="entry name" value="Ald_DH/histidinol_DH"/>
</dbReference>
<dbReference type="InterPro" id="IPR016162">
    <property type="entry name" value="Ald_DH_N"/>
</dbReference>
<dbReference type="Gene3D" id="3.40.605.10">
    <property type="entry name" value="Aldehyde Dehydrogenase, Chain A, domain 1"/>
    <property type="match status" value="1"/>
</dbReference>
<accession>A0A8S1HW93</accession>
<keyword evidence="2" id="KW-0560">Oxidoreductase</keyword>
<dbReference type="PANTHER" id="PTHR11699">
    <property type="entry name" value="ALDEHYDE DEHYDROGENASE-RELATED"/>
    <property type="match status" value="1"/>
</dbReference>
<dbReference type="Pfam" id="PF00171">
    <property type="entry name" value="Aldedh"/>
    <property type="match status" value="1"/>
</dbReference>
<dbReference type="SUPFAM" id="SSF53720">
    <property type="entry name" value="ALDH-like"/>
    <property type="match status" value="1"/>
</dbReference>
<dbReference type="AlphaFoldDB" id="A0A8S1HW93"/>
<dbReference type="InterPro" id="IPR016163">
    <property type="entry name" value="Ald_DH_C"/>
</dbReference>
<protein>
    <recommendedName>
        <fullName evidence="3">Aldehyde dehydrogenase domain-containing protein</fullName>
    </recommendedName>
</protein>
<dbReference type="NCBIfam" id="NF009725">
    <property type="entry name" value="PRK13252.1"/>
    <property type="match status" value="1"/>
</dbReference>
<dbReference type="InterPro" id="IPR016160">
    <property type="entry name" value="Ald_DH_CS_CYS"/>
</dbReference>
<dbReference type="Gene3D" id="3.40.309.10">
    <property type="entry name" value="Aldehyde Dehydrogenase, Chain A, domain 2"/>
    <property type="match status" value="1"/>
</dbReference>
<evidence type="ECO:0000313" key="5">
    <source>
        <dbReference type="Proteomes" id="UP000835052"/>
    </source>
</evidence>